<dbReference type="PANTHER" id="PTHR13589">
    <property type="entry name" value="CREB-REGULATED TRANSCRIPTION COACTIVATOR"/>
    <property type="match status" value="1"/>
</dbReference>
<organism evidence="2 3">
    <name type="scientific">Phrynosoma platyrhinos</name>
    <name type="common">Desert horned lizard</name>
    <dbReference type="NCBI Taxonomy" id="52577"/>
    <lineage>
        <taxon>Eukaryota</taxon>
        <taxon>Metazoa</taxon>
        <taxon>Chordata</taxon>
        <taxon>Craniata</taxon>
        <taxon>Vertebrata</taxon>
        <taxon>Euteleostomi</taxon>
        <taxon>Lepidosauria</taxon>
        <taxon>Squamata</taxon>
        <taxon>Bifurcata</taxon>
        <taxon>Unidentata</taxon>
        <taxon>Episquamata</taxon>
        <taxon>Toxicofera</taxon>
        <taxon>Iguania</taxon>
        <taxon>Phrynosomatidae</taxon>
        <taxon>Phrynosomatinae</taxon>
        <taxon>Phrynosoma</taxon>
    </lineage>
</organism>
<dbReference type="InterPro" id="IPR024784">
    <property type="entry name" value="TORC_M"/>
</dbReference>
<protein>
    <recommendedName>
        <fullName evidence="1">Transducer of regulated CREB activity middle domain-containing protein</fullName>
    </recommendedName>
</protein>
<evidence type="ECO:0000259" key="1">
    <source>
        <dbReference type="Pfam" id="PF12885"/>
    </source>
</evidence>
<sequence>MWSQIILSAFTATEKPVSTVGTEPWPVLWWIPAKCQSDWEQCNGLALSGIVWPSHIFSLTCLTHVDSCPYSTVYLSPPSDTSWRRVVYPFSVVAFFLIRTNSDSALHQSTMTPAQAEPFSAGSQDMQQKRGEAVSYCFLQKEEKNNSGIV</sequence>
<name>A0ABQ7T974_PHRPL</name>
<evidence type="ECO:0000313" key="3">
    <source>
        <dbReference type="Proteomes" id="UP000826234"/>
    </source>
</evidence>
<proteinExistence type="predicted"/>
<feature type="domain" description="Transducer of regulated CREB activity middle" evidence="1">
    <location>
        <begin position="99"/>
        <end position="130"/>
    </location>
</feature>
<gene>
    <name evidence="2" type="ORF">JD844_034022</name>
</gene>
<dbReference type="Proteomes" id="UP000826234">
    <property type="component" value="Unassembled WGS sequence"/>
</dbReference>
<comment type="caution">
    <text evidence="2">The sequence shown here is derived from an EMBL/GenBank/DDBJ whole genome shotgun (WGS) entry which is preliminary data.</text>
</comment>
<accession>A0ABQ7T974</accession>
<evidence type="ECO:0000313" key="2">
    <source>
        <dbReference type="EMBL" id="KAH0625778.1"/>
    </source>
</evidence>
<dbReference type="PANTHER" id="PTHR13589:SF14">
    <property type="entry name" value="CREB-REGULATED TRANSCRIPTION COACTIVATOR 1"/>
    <property type="match status" value="1"/>
</dbReference>
<dbReference type="Pfam" id="PF12885">
    <property type="entry name" value="TORC_M"/>
    <property type="match status" value="1"/>
</dbReference>
<keyword evidence="3" id="KW-1185">Reference proteome</keyword>
<dbReference type="EMBL" id="JAIPUX010000953">
    <property type="protein sequence ID" value="KAH0625778.1"/>
    <property type="molecule type" value="Genomic_DNA"/>
</dbReference>
<reference evidence="2 3" key="1">
    <citation type="journal article" date="2022" name="Gigascience">
        <title>A chromosome-level genome assembly and annotation of the desert horned lizard, Phrynosoma platyrhinos, provides insight into chromosomal rearrangements among reptiles.</title>
        <authorList>
            <person name="Koochekian N."/>
            <person name="Ascanio A."/>
            <person name="Farleigh K."/>
            <person name="Card D.C."/>
            <person name="Schield D.R."/>
            <person name="Castoe T.A."/>
            <person name="Jezkova T."/>
        </authorList>
    </citation>
    <scope>NUCLEOTIDE SEQUENCE [LARGE SCALE GENOMIC DNA]</scope>
    <source>
        <strain evidence="2">NK-2021</strain>
    </source>
</reference>
<dbReference type="InterPro" id="IPR024786">
    <property type="entry name" value="TORC"/>
</dbReference>